<dbReference type="Proteomes" id="UP000053201">
    <property type="component" value="Unassembled WGS sequence"/>
</dbReference>
<keyword evidence="2" id="KW-1185">Reference proteome</keyword>
<organism evidence="1 2">
    <name type="scientific">Spizellomyces punctatus (strain DAOM BR117)</name>
    <dbReference type="NCBI Taxonomy" id="645134"/>
    <lineage>
        <taxon>Eukaryota</taxon>
        <taxon>Fungi</taxon>
        <taxon>Fungi incertae sedis</taxon>
        <taxon>Chytridiomycota</taxon>
        <taxon>Chytridiomycota incertae sedis</taxon>
        <taxon>Chytridiomycetes</taxon>
        <taxon>Spizellomycetales</taxon>
        <taxon>Spizellomycetaceae</taxon>
        <taxon>Spizellomyces</taxon>
    </lineage>
</organism>
<dbReference type="OrthoDB" id="2138849at2759"/>
<evidence type="ECO:0000313" key="2">
    <source>
        <dbReference type="Proteomes" id="UP000053201"/>
    </source>
</evidence>
<dbReference type="EMBL" id="KQ257461">
    <property type="protein sequence ID" value="KNC98317.1"/>
    <property type="molecule type" value="Genomic_DNA"/>
</dbReference>
<dbReference type="InterPro" id="IPR010736">
    <property type="entry name" value="SHIPPO-rpt"/>
</dbReference>
<dbReference type="Pfam" id="PF07004">
    <property type="entry name" value="SHIPPO-rpt"/>
    <property type="match status" value="1"/>
</dbReference>
<protein>
    <submittedName>
        <fullName evidence="1">Uncharacterized protein</fullName>
    </submittedName>
</protein>
<dbReference type="AlphaFoldDB" id="A0A0L0HAU8"/>
<sequence>MQSTPAKAATKPATHFHLLFTTTMHTTSFHGPRSARFKTLPPVTGDIGPGGYDVDQTTTFTSAHKPISKLGLCVRTGQRFRTPSAESPGVGTYDPPFLNTLDKPAVSRLGILASKSPKSSLESQLTQTFTMVPGPGTYDINYAIGRHVFNDDRFRIYKSDKILKRDEKNKTQLAELRKLLGAGDLFTDKRACRRMAHLALYY</sequence>
<name>A0A0L0HAU8_SPIPD</name>
<gene>
    <name evidence="1" type="ORF">SPPG_06710</name>
</gene>
<dbReference type="RefSeq" id="XP_016606357.1">
    <property type="nucleotide sequence ID" value="XM_016754912.1"/>
</dbReference>
<dbReference type="GeneID" id="27689996"/>
<accession>A0A0L0HAU8</accession>
<dbReference type="VEuPathDB" id="FungiDB:SPPG_06710"/>
<dbReference type="InParanoid" id="A0A0L0HAU8"/>
<evidence type="ECO:0000313" key="1">
    <source>
        <dbReference type="EMBL" id="KNC98317.1"/>
    </source>
</evidence>
<proteinExistence type="predicted"/>
<reference evidence="1 2" key="1">
    <citation type="submission" date="2009-08" db="EMBL/GenBank/DDBJ databases">
        <title>The Genome Sequence of Spizellomyces punctatus strain DAOM BR117.</title>
        <authorList>
            <consortium name="The Broad Institute Genome Sequencing Platform"/>
            <person name="Russ C."/>
            <person name="Cuomo C."/>
            <person name="Shea T."/>
            <person name="Young S.K."/>
            <person name="Zeng Q."/>
            <person name="Koehrsen M."/>
            <person name="Haas B."/>
            <person name="Borodovsky M."/>
            <person name="Guigo R."/>
            <person name="Alvarado L."/>
            <person name="Berlin A."/>
            <person name="Bochicchio J."/>
            <person name="Borenstein D."/>
            <person name="Chapman S."/>
            <person name="Chen Z."/>
            <person name="Engels R."/>
            <person name="Freedman E."/>
            <person name="Gellesch M."/>
            <person name="Goldberg J."/>
            <person name="Griggs A."/>
            <person name="Gujja S."/>
            <person name="Heiman D."/>
            <person name="Hepburn T."/>
            <person name="Howarth C."/>
            <person name="Jen D."/>
            <person name="Larson L."/>
            <person name="Lewis B."/>
            <person name="Mehta T."/>
            <person name="Park D."/>
            <person name="Pearson M."/>
            <person name="Roberts A."/>
            <person name="Saif S."/>
            <person name="Shenoy N."/>
            <person name="Sisk P."/>
            <person name="Stolte C."/>
            <person name="Sykes S."/>
            <person name="Thomson T."/>
            <person name="Walk T."/>
            <person name="White J."/>
            <person name="Yandava C."/>
            <person name="Burger G."/>
            <person name="Gray M.W."/>
            <person name="Holland P.W.H."/>
            <person name="King N."/>
            <person name="Lang F.B.F."/>
            <person name="Roger A.J."/>
            <person name="Ruiz-Trillo I."/>
            <person name="Lander E."/>
            <person name="Nusbaum C."/>
        </authorList>
    </citation>
    <scope>NUCLEOTIDE SEQUENCE [LARGE SCALE GENOMIC DNA]</scope>
    <source>
        <strain evidence="1 2">DAOM BR117</strain>
    </source>
</reference>